<evidence type="ECO:0000313" key="7">
    <source>
        <dbReference type="Proteomes" id="UP000030341"/>
    </source>
</evidence>
<keyword evidence="4" id="KW-0804">Transcription</keyword>
<dbReference type="InterPro" id="IPR036388">
    <property type="entry name" value="WH-like_DNA-bd_sf"/>
</dbReference>
<organism evidence="6 7">
    <name type="scientific">Pseudoalteromonas piratica</name>
    <dbReference type="NCBI Taxonomy" id="1348114"/>
    <lineage>
        <taxon>Bacteria</taxon>
        <taxon>Pseudomonadati</taxon>
        <taxon>Pseudomonadota</taxon>
        <taxon>Gammaproteobacteria</taxon>
        <taxon>Alteromonadales</taxon>
        <taxon>Pseudoalteromonadaceae</taxon>
        <taxon>Pseudoalteromonas</taxon>
    </lineage>
</organism>
<dbReference type="GO" id="GO:0046685">
    <property type="term" value="P:response to arsenic-containing substance"/>
    <property type="evidence" value="ECO:0007669"/>
    <property type="project" value="UniProtKB-KW"/>
</dbReference>
<dbReference type="RefSeq" id="WP_038642763.1">
    <property type="nucleotide sequence ID" value="NZ_CP009888.1"/>
</dbReference>
<dbReference type="InterPro" id="IPR036390">
    <property type="entry name" value="WH_DNA-bd_sf"/>
</dbReference>
<sequence length="107" mass="12292">MVVAQFHKALSEHTRLRIMALILEHNEVCVCDLVAVLEMPQGSVSRHLSYLKKSGLVESVTRGTWRYYQLNKAMDESFMAILNLTFDSLKRDCQVQRDLTSFKPSNC</sequence>
<gene>
    <name evidence="6" type="ORF">OM33_14530</name>
</gene>
<evidence type="ECO:0000259" key="5">
    <source>
        <dbReference type="PROSITE" id="PS50987"/>
    </source>
</evidence>
<dbReference type="InterPro" id="IPR001845">
    <property type="entry name" value="HTH_ArsR_DNA-bd_dom"/>
</dbReference>
<dbReference type="STRING" id="1348114.OM33_14530"/>
<dbReference type="Proteomes" id="UP000030341">
    <property type="component" value="Chromosome 1"/>
</dbReference>
<dbReference type="InterPro" id="IPR011991">
    <property type="entry name" value="ArsR-like_HTH"/>
</dbReference>
<dbReference type="OrthoDB" id="9793058at2"/>
<accession>A0A0A7EJR7</accession>
<dbReference type="eggNOG" id="COG0640">
    <property type="taxonomic scope" value="Bacteria"/>
</dbReference>
<name>A0A0A7EJR7_9GAMM</name>
<dbReference type="PANTHER" id="PTHR33154">
    <property type="entry name" value="TRANSCRIPTIONAL REGULATOR, ARSR FAMILY"/>
    <property type="match status" value="1"/>
</dbReference>
<dbReference type="GO" id="GO:0003677">
    <property type="term" value="F:DNA binding"/>
    <property type="evidence" value="ECO:0007669"/>
    <property type="project" value="UniProtKB-KW"/>
</dbReference>
<evidence type="ECO:0000256" key="4">
    <source>
        <dbReference type="ARBA" id="ARBA00023163"/>
    </source>
</evidence>
<dbReference type="PRINTS" id="PR00778">
    <property type="entry name" value="HTHARSR"/>
</dbReference>
<dbReference type="SMART" id="SM00418">
    <property type="entry name" value="HTH_ARSR"/>
    <property type="match status" value="1"/>
</dbReference>
<dbReference type="InterPro" id="IPR051081">
    <property type="entry name" value="HTH_MetalResp_TranReg"/>
</dbReference>
<keyword evidence="7" id="KW-1185">Reference proteome</keyword>
<dbReference type="KEGG" id="pseo:OM33_14530"/>
<dbReference type="GO" id="GO:0003700">
    <property type="term" value="F:DNA-binding transcription factor activity"/>
    <property type="evidence" value="ECO:0007669"/>
    <property type="project" value="InterPro"/>
</dbReference>
<feature type="domain" description="HTH arsR-type" evidence="5">
    <location>
        <begin position="1"/>
        <end position="90"/>
    </location>
</feature>
<keyword evidence="3" id="KW-0238">DNA-binding</keyword>
<dbReference type="NCBIfam" id="NF033788">
    <property type="entry name" value="HTH_metalloreg"/>
    <property type="match status" value="1"/>
</dbReference>
<dbReference type="CDD" id="cd00090">
    <property type="entry name" value="HTH_ARSR"/>
    <property type="match status" value="1"/>
</dbReference>
<proteinExistence type="predicted"/>
<dbReference type="PANTHER" id="PTHR33154:SF18">
    <property type="entry name" value="ARSENICAL RESISTANCE OPERON REPRESSOR"/>
    <property type="match status" value="1"/>
</dbReference>
<protein>
    <recommendedName>
        <fullName evidence="5">HTH arsR-type domain-containing protein</fullName>
    </recommendedName>
</protein>
<dbReference type="EMBL" id="CP009888">
    <property type="protein sequence ID" value="AIY66187.1"/>
    <property type="molecule type" value="Genomic_DNA"/>
</dbReference>
<evidence type="ECO:0000256" key="2">
    <source>
        <dbReference type="ARBA" id="ARBA00023015"/>
    </source>
</evidence>
<evidence type="ECO:0000256" key="3">
    <source>
        <dbReference type="ARBA" id="ARBA00023125"/>
    </source>
</evidence>
<reference evidence="6 7" key="1">
    <citation type="submission" date="2014-11" db="EMBL/GenBank/DDBJ databases">
        <title>Complete Genome Sequence of Pseudoalteromonas sp. Strain OCN003 Isolated from Kaneohe Bay, Oahu, Hawaii.</title>
        <authorList>
            <person name="Beurmann S."/>
            <person name="Videau P."/>
            <person name="Ushijima B."/>
            <person name="Smith A.M."/>
            <person name="Aeby G.S."/>
            <person name="Callahan S.M."/>
            <person name="Belcaid M."/>
        </authorList>
    </citation>
    <scope>NUCLEOTIDE SEQUENCE [LARGE SCALE GENOMIC DNA]</scope>
    <source>
        <strain evidence="6 7">OCN003</strain>
    </source>
</reference>
<evidence type="ECO:0000256" key="1">
    <source>
        <dbReference type="ARBA" id="ARBA00022849"/>
    </source>
</evidence>
<evidence type="ECO:0000313" key="6">
    <source>
        <dbReference type="EMBL" id="AIY66187.1"/>
    </source>
</evidence>
<dbReference type="HOGENOM" id="CLU_097806_3_1_6"/>
<dbReference type="SUPFAM" id="SSF46785">
    <property type="entry name" value="Winged helix' DNA-binding domain"/>
    <property type="match status" value="1"/>
</dbReference>
<keyword evidence="1" id="KW-0059">Arsenical resistance</keyword>
<dbReference type="AlphaFoldDB" id="A0A0A7EJR7"/>
<dbReference type="Pfam" id="PF01022">
    <property type="entry name" value="HTH_5"/>
    <property type="match status" value="1"/>
</dbReference>
<keyword evidence="2" id="KW-0805">Transcription regulation</keyword>
<dbReference type="PROSITE" id="PS50987">
    <property type="entry name" value="HTH_ARSR_2"/>
    <property type="match status" value="1"/>
</dbReference>
<dbReference type="Gene3D" id="1.10.10.10">
    <property type="entry name" value="Winged helix-like DNA-binding domain superfamily/Winged helix DNA-binding domain"/>
    <property type="match status" value="1"/>
</dbReference>